<proteinExistence type="inferred from homology"/>
<keyword evidence="8" id="KW-0460">Magnesium</keyword>
<dbReference type="Pfam" id="PF00162">
    <property type="entry name" value="PGK"/>
    <property type="match status" value="3"/>
</dbReference>
<dbReference type="SUPFAM" id="SSF53748">
    <property type="entry name" value="Phosphoglycerate kinase"/>
    <property type="match status" value="1"/>
</dbReference>
<dbReference type="InterPro" id="IPR029030">
    <property type="entry name" value="Caspase-like_dom_sf"/>
</dbReference>
<dbReference type="InterPro" id="IPR001576">
    <property type="entry name" value="Phosphoglycerate_kinase"/>
</dbReference>
<dbReference type="InterPro" id="IPR036043">
    <property type="entry name" value="Phosphoglycerate_kinase_sf"/>
</dbReference>
<dbReference type="AlphaFoldDB" id="A0A3L6FLW7"/>
<dbReference type="SUPFAM" id="SSF52129">
    <property type="entry name" value="Caspase-like"/>
    <property type="match status" value="1"/>
</dbReference>
<dbReference type="ExpressionAtlas" id="A0A3L6FLW7">
    <property type="expression patterns" value="baseline and differential"/>
</dbReference>
<reference evidence="11" key="1">
    <citation type="journal article" date="2018" name="Nat. Genet.">
        <title>Extensive intraspecific gene order and gene structural variations between Mo17 and other maize genomes.</title>
        <authorList>
            <person name="Sun S."/>
            <person name="Zhou Y."/>
            <person name="Chen J."/>
            <person name="Shi J."/>
            <person name="Zhao H."/>
            <person name="Zhao H."/>
            <person name="Song W."/>
            <person name="Zhang M."/>
            <person name="Cui Y."/>
            <person name="Dong X."/>
            <person name="Liu H."/>
            <person name="Ma X."/>
            <person name="Jiao Y."/>
            <person name="Wang B."/>
            <person name="Wei X."/>
            <person name="Stein J.C."/>
            <person name="Glaubitz J.C."/>
            <person name="Lu F."/>
            <person name="Yu G."/>
            <person name="Liang C."/>
            <person name="Fengler K."/>
            <person name="Li B."/>
            <person name="Rafalski A."/>
            <person name="Schnable P.S."/>
            <person name="Ware D.H."/>
            <person name="Buckler E.S."/>
            <person name="Lai J."/>
        </authorList>
    </citation>
    <scope>NUCLEOTIDE SEQUENCE [LARGE SCALE GENOMIC DNA]</scope>
    <source>
        <tissue evidence="11">Seedling</tissue>
    </source>
</reference>
<feature type="compositionally biased region" description="Basic and acidic residues" evidence="9">
    <location>
        <begin position="164"/>
        <end position="173"/>
    </location>
</feature>
<dbReference type="GO" id="GO:0004618">
    <property type="term" value="F:phosphoglycerate kinase activity"/>
    <property type="evidence" value="ECO:0007669"/>
    <property type="project" value="UniProtKB-EC"/>
</dbReference>
<dbReference type="InterPro" id="IPR015824">
    <property type="entry name" value="Phosphoglycerate_kinase_N"/>
</dbReference>
<feature type="region of interest" description="Disordered" evidence="9">
    <location>
        <begin position="197"/>
        <end position="227"/>
    </location>
</feature>
<feature type="region of interest" description="Disordered" evidence="9">
    <location>
        <begin position="151"/>
        <end position="180"/>
    </location>
</feature>
<evidence type="ECO:0000256" key="8">
    <source>
        <dbReference type="ARBA" id="ARBA00022842"/>
    </source>
</evidence>
<dbReference type="EMBL" id="NCVQ01000004">
    <property type="protein sequence ID" value="PWZ34215.1"/>
    <property type="molecule type" value="Genomic_DNA"/>
</dbReference>
<evidence type="ECO:0000256" key="2">
    <source>
        <dbReference type="ARBA" id="ARBA00008982"/>
    </source>
</evidence>
<evidence type="ECO:0000256" key="9">
    <source>
        <dbReference type="SAM" id="MobiDB-lite"/>
    </source>
</evidence>
<dbReference type="GO" id="GO:0004197">
    <property type="term" value="F:cysteine-type endopeptidase activity"/>
    <property type="evidence" value="ECO:0007669"/>
    <property type="project" value="InterPro"/>
</dbReference>
<evidence type="ECO:0000256" key="7">
    <source>
        <dbReference type="ARBA" id="ARBA00022840"/>
    </source>
</evidence>
<name>A0A3L6FLW7_MAIZE</name>
<evidence type="ECO:0000256" key="5">
    <source>
        <dbReference type="ARBA" id="ARBA00022741"/>
    </source>
</evidence>
<dbReference type="EC" id="2.7.2.3" evidence="3"/>
<dbReference type="GO" id="GO:0006096">
    <property type="term" value="P:glycolytic process"/>
    <property type="evidence" value="ECO:0007669"/>
    <property type="project" value="InterPro"/>
</dbReference>
<evidence type="ECO:0000256" key="6">
    <source>
        <dbReference type="ARBA" id="ARBA00022777"/>
    </source>
</evidence>
<dbReference type="Gene3D" id="3.40.50.12660">
    <property type="match status" value="1"/>
</dbReference>
<evidence type="ECO:0000313" key="11">
    <source>
        <dbReference type="EMBL" id="PWZ34215.1"/>
    </source>
</evidence>
<comment type="similarity">
    <text evidence="2">Belongs to the phosphoglycerate kinase family.</text>
</comment>
<evidence type="ECO:0000256" key="4">
    <source>
        <dbReference type="ARBA" id="ARBA00022679"/>
    </source>
</evidence>
<dbReference type="PANTHER" id="PTHR11406">
    <property type="entry name" value="PHOSPHOGLYCERATE KINASE"/>
    <property type="match status" value="1"/>
</dbReference>
<sequence length="633" mass="67752">MGGRKIALLVGINYPGTKAELKGCYNDVDRMRRCLVDRFGFDEADIRVLTDADRSAPQPTGANIRRALARLVGDARPGDFLFFHYSGHGTRLPAETGQHDDTGYDECIVPCDMNLITDQDFRELVQKVPEGCLFTIVSDSCHSGGLLDSAKEQIGNSTKQNKTQSREPDEPRHSGSGSGFRSFLKETVRDVFESEGIHIPHSRRHGDDDQDDGYAQPTGNGRTKNRSLPLSTLIEMLKEQTGKDDIDVGSIRMTLFNIFGDDASPKIKKFMKVMLGKFHQGQSGEQGSGGGGVFGMVGALAQEFLKAKLEGKEEEAFKPALEQEVHSVDEVYAGSKAWAPNNGILISGCQTNQTSADATTPQGVSFGALSNAIQTILADKHGKGRPKGVTPKFSLAPLVPRLSEFLGIQVIKADDVVGPEVEKLVSALPNGNVVLLENVRFYKEEEKNDPEFAKKLASLADLYELDYLVGAVSNPKRPFAAVIGGSKVSSKIGVIESLLEKCDILLLGGGMIFTFYKAQGHSIGSSLVEDDKLELATSLLRKAKEKGVSLMLPFDLVVADKFAPDASSQAIAKKLAELSGKGVTTIVGGGDSIAAVEKVGVADSLSHISTGGGASLELLEGKELPGVAALDEA</sequence>
<dbReference type="Gene3D" id="3.40.50.1260">
    <property type="entry name" value="Phosphoglycerate kinase, N-terminal domain"/>
    <property type="match status" value="3"/>
</dbReference>
<accession>A0A3L6FLW7</accession>
<protein>
    <recommendedName>
        <fullName evidence="3">phosphoglycerate kinase</fullName>
        <ecNumber evidence="3">2.7.2.3</ecNumber>
    </recommendedName>
</protein>
<feature type="domain" description="Peptidase C14 caspase" evidence="10">
    <location>
        <begin position="4"/>
        <end position="374"/>
    </location>
</feature>
<keyword evidence="5" id="KW-0547">Nucleotide-binding</keyword>
<dbReference type="Pfam" id="PF00656">
    <property type="entry name" value="Peptidase_C14"/>
    <property type="match status" value="1"/>
</dbReference>
<dbReference type="GO" id="GO:0005524">
    <property type="term" value="F:ATP binding"/>
    <property type="evidence" value="ECO:0007669"/>
    <property type="project" value="UniProtKB-KW"/>
</dbReference>
<evidence type="ECO:0000256" key="1">
    <source>
        <dbReference type="ARBA" id="ARBA00001946"/>
    </source>
</evidence>
<dbReference type="Proteomes" id="UP000251960">
    <property type="component" value="Chromosome 3"/>
</dbReference>
<dbReference type="PANTHER" id="PTHR11406:SF24">
    <property type="entry name" value="PHOSPHOGLYCERATE KINASE"/>
    <property type="match status" value="1"/>
</dbReference>
<keyword evidence="7" id="KW-0067">ATP-binding</keyword>
<organism evidence="11">
    <name type="scientific">Zea mays</name>
    <name type="common">Maize</name>
    <dbReference type="NCBI Taxonomy" id="4577"/>
    <lineage>
        <taxon>Eukaryota</taxon>
        <taxon>Viridiplantae</taxon>
        <taxon>Streptophyta</taxon>
        <taxon>Embryophyta</taxon>
        <taxon>Tracheophyta</taxon>
        <taxon>Spermatophyta</taxon>
        <taxon>Magnoliopsida</taxon>
        <taxon>Liliopsida</taxon>
        <taxon>Poales</taxon>
        <taxon>Poaceae</taxon>
        <taxon>PACMAD clade</taxon>
        <taxon>Panicoideae</taxon>
        <taxon>Andropogonodae</taxon>
        <taxon>Andropogoneae</taxon>
        <taxon>Tripsacinae</taxon>
        <taxon>Zea</taxon>
    </lineage>
</organism>
<comment type="caution">
    <text evidence="11">The sequence shown here is derived from an EMBL/GenBank/DDBJ whole genome shotgun (WGS) entry which is preliminary data.</text>
</comment>
<evidence type="ECO:0000259" key="10">
    <source>
        <dbReference type="Pfam" id="PF00656"/>
    </source>
</evidence>
<evidence type="ECO:0000256" key="3">
    <source>
        <dbReference type="ARBA" id="ARBA00013061"/>
    </source>
</evidence>
<gene>
    <name evidence="11" type="primary">PGKH_0</name>
    <name evidence="11" type="ORF">Zm00014a_001136</name>
</gene>
<dbReference type="InterPro" id="IPR011600">
    <property type="entry name" value="Pept_C14_caspase"/>
</dbReference>
<feature type="compositionally biased region" description="Polar residues" evidence="9">
    <location>
        <begin position="217"/>
        <end position="227"/>
    </location>
</feature>
<dbReference type="GO" id="GO:0006508">
    <property type="term" value="P:proteolysis"/>
    <property type="evidence" value="ECO:0007669"/>
    <property type="project" value="InterPro"/>
</dbReference>
<keyword evidence="4" id="KW-0808">Transferase</keyword>
<feature type="compositionally biased region" description="Polar residues" evidence="9">
    <location>
        <begin position="154"/>
        <end position="163"/>
    </location>
</feature>
<comment type="cofactor">
    <cofactor evidence="1">
        <name>Mg(2+)</name>
        <dbReference type="ChEBI" id="CHEBI:18420"/>
    </cofactor>
</comment>
<keyword evidence="6 11" id="KW-0418">Kinase</keyword>